<feature type="domain" description="Immunoglobulin" evidence="3">
    <location>
        <begin position="24"/>
        <end position="125"/>
    </location>
</feature>
<dbReference type="EMBL" id="SRMA01026077">
    <property type="protein sequence ID" value="TRY87957.1"/>
    <property type="molecule type" value="Genomic_DNA"/>
</dbReference>
<accession>A0A553QDF8</accession>
<name>A0A553QDF8_9TELE</name>
<evidence type="ECO:0000256" key="2">
    <source>
        <dbReference type="SAM" id="SignalP"/>
    </source>
</evidence>
<dbReference type="Proteomes" id="UP000316079">
    <property type="component" value="Unassembled WGS sequence"/>
</dbReference>
<evidence type="ECO:0000313" key="5">
    <source>
        <dbReference type="Proteomes" id="UP000316079"/>
    </source>
</evidence>
<dbReference type="Gene3D" id="2.60.40.10">
    <property type="entry name" value="Immunoglobulins"/>
    <property type="match status" value="1"/>
</dbReference>
<feature type="chain" id="PRO_5022170917" description="Immunoglobulin domain-containing protein" evidence="2">
    <location>
        <begin position="26"/>
        <end position="202"/>
    </location>
</feature>
<keyword evidence="1" id="KW-1133">Transmembrane helix</keyword>
<dbReference type="InterPro" id="IPR036179">
    <property type="entry name" value="Ig-like_dom_sf"/>
</dbReference>
<reference evidence="4 5" key="1">
    <citation type="journal article" date="2019" name="Sci. Data">
        <title>Hybrid genome assembly and annotation of Danionella translucida.</title>
        <authorList>
            <person name="Kadobianskyi M."/>
            <person name="Schulze L."/>
            <person name="Schuelke M."/>
            <person name="Judkewitz B."/>
        </authorList>
    </citation>
    <scope>NUCLEOTIDE SEQUENCE [LARGE SCALE GENOMIC DNA]</scope>
    <source>
        <strain evidence="4 5">Bolton</strain>
    </source>
</reference>
<evidence type="ECO:0000259" key="3">
    <source>
        <dbReference type="SMART" id="SM00409"/>
    </source>
</evidence>
<dbReference type="AlphaFoldDB" id="A0A553QDF8"/>
<dbReference type="InterPro" id="IPR003599">
    <property type="entry name" value="Ig_sub"/>
</dbReference>
<comment type="caution">
    <text evidence="4">The sequence shown here is derived from an EMBL/GenBank/DDBJ whole genome shotgun (WGS) entry which is preliminary data.</text>
</comment>
<keyword evidence="1" id="KW-0812">Transmembrane</keyword>
<dbReference type="InterPro" id="IPR013783">
    <property type="entry name" value="Ig-like_fold"/>
</dbReference>
<dbReference type="SUPFAM" id="SSF48726">
    <property type="entry name" value="Immunoglobulin"/>
    <property type="match status" value="1"/>
</dbReference>
<keyword evidence="1" id="KW-0472">Membrane</keyword>
<organism evidence="4 5">
    <name type="scientific">Danionella cerebrum</name>
    <dbReference type="NCBI Taxonomy" id="2873325"/>
    <lineage>
        <taxon>Eukaryota</taxon>
        <taxon>Metazoa</taxon>
        <taxon>Chordata</taxon>
        <taxon>Craniata</taxon>
        <taxon>Vertebrata</taxon>
        <taxon>Euteleostomi</taxon>
        <taxon>Actinopterygii</taxon>
        <taxon>Neopterygii</taxon>
        <taxon>Teleostei</taxon>
        <taxon>Ostariophysi</taxon>
        <taxon>Cypriniformes</taxon>
        <taxon>Danionidae</taxon>
        <taxon>Danioninae</taxon>
        <taxon>Danionella</taxon>
    </lineage>
</organism>
<feature type="signal peptide" evidence="2">
    <location>
        <begin position="1"/>
        <end position="25"/>
    </location>
</feature>
<dbReference type="STRING" id="623744.A0A553QDF8"/>
<keyword evidence="2" id="KW-0732">Signal</keyword>
<gene>
    <name evidence="4" type="ORF">DNTS_022775</name>
</gene>
<sequence>MHHSNFKSNVFLLLGVLLCCQAAVSDISTLLGSDVSMNCDLEENEVFWIVLKSPDPPTQILRSFSSEEESPYYFNKSFRRKYSVRFKHRLVINNISADELGVYFCMSTHCPPKFSNSSRIYLNITDTSRLCSAHNETSLEFTDHIETQWNIIFIISPLMITSVLIIFLIIFAAEKSERCGNQTQNSDLQTQVLYQNPTQIKL</sequence>
<proteinExistence type="predicted"/>
<keyword evidence="5" id="KW-1185">Reference proteome</keyword>
<protein>
    <recommendedName>
        <fullName evidence="3">Immunoglobulin domain-containing protein</fullName>
    </recommendedName>
</protein>
<dbReference type="OrthoDB" id="8939957at2759"/>
<dbReference type="SMART" id="SM00409">
    <property type="entry name" value="IG"/>
    <property type="match status" value="1"/>
</dbReference>
<feature type="transmembrane region" description="Helical" evidence="1">
    <location>
        <begin position="149"/>
        <end position="173"/>
    </location>
</feature>
<evidence type="ECO:0000313" key="4">
    <source>
        <dbReference type="EMBL" id="TRY87957.1"/>
    </source>
</evidence>
<evidence type="ECO:0000256" key="1">
    <source>
        <dbReference type="SAM" id="Phobius"/>
    </source>
</evidence>